<evidence type="ECO:0000313" key="2">
    <source>
        <dbReference type="Proteomes" id="UP001732700"/>
    </source>
</evidence>
<sequence>MCNYPRGHVEDTEDDYDIDDLTDDMHHEHGIGNSDSGDEGHDQPNDKIPDTSAVEAAKGKDIQGIPWERLAITRENYRQARIDLYKNYENIPNSGEAAAKECKQTEKGRTYYEFRQNTRSVKSTILHFQLKNLVWATTKHDVYLLSHYSVLHWSALSGMDTELMNVQGHVVPREKHPGNLLEGLSQTQVSTLAVKDNLLVAGGFQGELICKRLDREGISFCCRTTLDNDAITNAVDISDTSSGAVHFMASNNDSSVRDYDMETFQLCKHFQFDWPVNHTSLSPDGKLIVVVGDNPDGLLVDANSGKTVYSMKGHHDYSFASAWSPDCRTFATGNQDKTCRIWDARNLSEAVHVLKGNLGAIRSIRFTADGQFLSMAEPADFVHIFDVKSDYKRRQELDFFGEISGMFFSPDTEALFVGVWDRTYGSLLQFRRQYNN</sequence>
<keyword evidence="2" id="KW-1185">Reference proteome</keyword>
<organism evidence="1 2">
    <name type="scientific">Avena sativa</name>
    <name type="common">Oat</name>
    <dbReference type="NCBI Taxonomy" id="4498"/>
    <lineage>
        <taxon>Eukaryota</taxon>
        <taxon>Viridiplantae</taxon>
        <taxon>Streptophyta</taxon>
        <taxon>Embryophyta</taxon>
        <taxon>Tracheophyta</taxon>
        <taxon>Spermatophyta</taxon>
        <taxon>Magnoliopsida</taxon>
        <taxon>Liliopsida</taxon>
        <taxon>Poales</taxon>
        <taxon>Poaceae</taxon>
        <taxon>BOP clade</taxon>
        <taxon>Pooideae</taxon>
        <taxon>Poodae</taxon>
        <taxon>Poeae</taxon>
        <taxon>Poeae Chloroplast Group 1 (Aveneae type)</taxon>
        <taxon>Aveninae</taxon>
        <taxon>Avena</taxon>
    </lineage>
</organism>
<accession>A0ACD5Z3W7</accession>
<dbReference type="Proteomes" id="UP001732700">
    <property type="component" value="Chromosome 6C"/>
</dbReference>
<dbReference type="EnsemblPlants" id="AVESA.00010b.r2.6CG1087820.1">
    <property type="protein sequence ID" value="AVESA.00010b.r2.6CG1087820.1.CDS"/>
    <property type="gene ID" value="AVESA.00010b.r2.6CG1087820"/>
</dbReference>
<name>A0ACD5Z3W7_AVESA</name>
<protein>
    <submittedName>
        <fullName evidence="1">Uncharacterized protein</fullName>
    </submittedName>
</protein>
<reference evidence="1" key="2">
    <citation type="submission" date="2025-09" db="UniProtKB">
        <authorList>
            <consortium name="EnsemblPlants"/>
        </authorList>
    </citation>
    <scope>IDENTIFICATION</scope>
</reference>
<proteinExistence type="predicted"/>
<reference evidence="1" key="1">
    <citation type="submission" date="2021-05" db="EMBL/GenBank/DDBJ databases">
        <authorList>
            <person name="Scholz U."/>
            <person name="Mascher M."/>
            <person name="Fiebig A."/>
        </authorList>
    </citation>
    <scope>NUCLEOTIDE SEQUENCE [LARGE SCALE GENOMIC DNA]</scope>
</reference>
<evidence type="ECO:0000313" key="1">
    <source>
        <dbReference type="EnsemblPlants" id="AVESA.00010b.r2.6CG1087820.1.CDS"/>
    </source>
</evidence>